<dbReference type="NCBIfam" id="NF041384">
    <property type="entry name" value="YHS_seleno_dom"/>
    <property type="match status" value="1"/>
</dbReference>
<keyword evidence="1" id="KW-0732">Signal</keyword>
<dbReference type="Proteomes" id="UP001195660">
    <property type="component" value="Unassembled WGS sequence"/>
</dbReference>
<keyword evidence="3" id="KW-1185">Reference proteome</keyword>
<sequence length="161" mass="17407">MFSPVVRSCVIAATLFVAAPVSVLAFDANSSRPVNVNEKGVALRGFDPISYFSGKGPVMGSESNKFVFDGATYWFASAENLAKFKANPSQYAPRFGGFCAMGVAKDKKIDSDPTAWRIVDGYLFVLQNKDVQKNWLVDVSGNLKAATVSWNTIKNIAPKGL</sequence>
<proteinExistence type="predicted"/>
<comment type="caution">
    <text evidence="2">The sequence shown here is derived from an EMBL/GenBank/DDBJ whole genome shotgun (WGS) entry which is preliminary data.</text>
</comment>
<reference evidence="2 3" key="1">
    <citation type="submission" date="2019-11" db="EMBL/GenBank/DDBJ databases">
        <title>Novel Deefgea species.</title>
        <authorList>
            <person name="Han J.-H."/>
        </authorList>
    </citation>
    <scope>NUCLEOTIDE SEQUENCE [LARGE SCALE GENOMIC DNA]</scope>
    <source>
        <strain evidence="2 3">LMG 24817</strain>
    </source>
</reference>
<accession>A0ABS2CD76</accession>
<protein>
    <submittedName>
        <fullName evidence="2">YHS domain-containing protein</fullName>
    </submittedName>
</protein>
<feature type="chain" id="PRO_5047171718" evidence="1">
    <location>
        <begin position="26"/>
        <end position="161"/>
    </location>
</feature>
<dbReference type="RefSeq" id="WP_203571354.1">
    <property type="nucleotide sequence ID" value="NZ_WOFE01000004.1"/>
</dbReference>
<name>A0ABS2CD76_9NEIS</name>
<gene>
    <name evidence="2" type="ORF">GM173_10595</name>
</gene>
<dbReference type="EMBL" id="WOFE01000004">
    <property type="protein sequence ID" value="MBM5572022.1"/>
    <property type="molecule type" value="Genomic_DNA"/>
</dbReference>
<evidence type="ECO:0000313" key="3">
    <source>
        <dbReference type="Proteomes" id="UP001195660"/>
    </source>
</evidence>
<evidence type="ECO:0000256" key="1">
    <source>
        <dbReference type="SAM" id="SignalP"/>
    </source>
</evidence>
<feature type="signal peptide" evidence="1">
    <location>
        <begin position="1"/>
        <end position="25"/>
    </location>
</feature>
<organism evidence="2 3">
    <name type="scientific">Deefgea chitinilytica</name>
    <dbReference type="NCBI Taxonomy" id="570276"/>
    <lineage>
        <taxon>Bacteria</taxon>
        <taxon>Pseudomonadati</taxon>
        <taxon>Pseudomonadota</taxon>
        <taxon>Betaproteobacteria</taxon>
        <taxon>Neisseriales</taxon>
        <taxon>Chitinibacteraceae</taxon>
        <taxon>Deefgea</taxon>
    </lineage>
</organism>
<evidence type="ECO:0000313" key="2">
    <source>
        <dbReference type="EMBL" id="MBM5572022.1"/>
    </source>
</evidence>